<dbReference type="InterPro" id="IPR032567">
    <property type="entry name" value="RTL1-rel"/>
</dbReference>
<evidence type="ECO:0000313" key="1">
    <source>
        <dbReference type="EMBL" id="GJU09147.1"/>
    </source>
</evidence>
<dbReference type="Gene3D" id="3.30.70.270">
    <property type="match status" value="1"/>
</dbReference>
<reference evidence="1" key="1">
    <citation type="journal article" date="2022" name="Int. J. Mol. Sci.">
        <title>Draft Genome of Tanacetum Coccineum: Genomic Comparison of Closely Related Tanacetum-Family Plants.</title>
        <authorList>
            <person name="Yamashiro T."/>
            <person name="Shiraishi A."/>
            <person name="Nakayama K."/>
            <person name="Satake H."/>
        </authorList>
    </citation>
    <scope>NUCLEOTIDE SEQUENCE</scope>
</reference>
<evidence type="ECO:0008006" key="3">
    <source>
        <dbReference type="Google" id="ProtNLM"/>
    </source>
</evidence>
<evidence type="ECO:0000313" key="2">
    <source>
        <dbReference type="Proteomes" id="UP001151760"/>
    </source>
</evidence>
<dbReference type="EMBL" id="BQNB010021701">
    <property type="protein sequence ID" value="GJU09147.1"/>
    <property type="molecule type" value="Genomic_DNA"/>
</dbReference>
<dbReference type="SUPFAM" id="SSF56672">
    <property type="entry name" value="DNA/RNA polymerases"/>
    <property type="match status" value="1"/>
</dbReference>
<gene>
    <name evidence="1" type="ORF">Tco_1125577</name>
</gene>
<dbReference type="Proteomes" id="UP001151760">
    <property type="component" value="Unassembled WGS sequence"/>
</dbReference>
<comment type="caution">
    <text evidence="1">The sequence shown here is derived from an EMBL/GenBank/DDBJ whole genome shotgun (WGS) entry which is preliminary data.</text>
</comment>
<keyword evidence="2" id="KW-1185">Reference proteome</keyword>
<dbReference type="PANTHER" id="PTHR15503:SF22">
    <property type="entry name" value="TRANSPOSON TY3-I GAG POLYPROTEIN"/>
    <property type="match status" value="1"/>
</dbReference>
<reference evidence="1" key="2">
    <citation type="submission" date="2022-01" db="EMBL/GenBank/DDBJ databases">
        <authorList>
            <person name="Yamashiro T."/>
            <person name="Shiraishi A."/>
            <person name="Satake H."/>
            <person name="Nakayama K."/>
        </authorList>
    </citation>
    <scope>NUCLEOTIDE SEQUENCE</scope>
</reference>
<sequence>TTESHHSHLNSILNHSIDEFPSIQKRMNQHTAVTLQLQPNPTCSLQDLSADLPNILTSFTSLFCSLPQLPPHRDTDHRIHLIPSTNPINVRPYRYPHYQKDVMEKMVSEMLTAGIIEPSTSPFSSPVLLVRKKTGDWRFCVDYRALNEVTVKDRFQIPTIDELIDELHGATIFTKLDLSSNSNVTRRRLQNGFPYPSWSLSVHCYAFWLNKRSCYISSHNEPKF</sequence>
<dbReference type="PANTHER" id="PTHR15503">
    <property type="entry name" value="LDOC1 RELATED"/>
    <property type="match status" value="1"/>
</dbReference>
<dbReference type="CDD" id="cd01647">
    <property type="entry name" value="RT_LTR"/>
    <property type="match status" value="1"/>
</dbReference>
<dbReference type="InterPro" id="IPR043128">
    <property type="entry name" value="Rev_trsase/Diguanyl_cyclase"/>
</dbReference>
<organism evidence="1 2">
    <name type="scientific">Tanacetum coccineum</name>
    <dbReference type="NCBI Taxonomy" id="301880"/>
    <lineage>
        <taxon>Eukaryota</taxon>
        <taxon>Viridiplantae</taxon>
        <taxon>Streptophyta</taxon>
        <taxon>Embryophyta</taxon>
        <taxon>Tracheophyta</taxon>
        <taxon>Spermatophyta</taxon>
        <taxon>Magnoliopsida</taxon>
        <taxon>eudicotyledons</taxon>
        <taxon>Gunneridae</taxon>
        <taxon>Pentapetalae</taxon>
        <taxon>asterids</taxon>
        <taxon>campanulids</taxon>
        <taxon>Asterales</taxon>
        <taxon>Asteraceae</taxon>
        <taxon>Asteroideae</taxon>
        <taxon>Anthemideae</taxon>
        <taxon>Anthemidinae</taxon>
        <taxon>Tanacetum</taxon>
    </lineage>
</organism>
<name>A0ABQ5J9D6_9ASTR</name>
<accession>A0ABQ5J9D6</accession>
<proteinExistence type="predicted"/>
<dbReference type="Gene3D" id="3.10.10.10">
    <property type="entry name" value="HIV Type 1 Reverse Transcriptase, subunit A, domain 1"/>
    <property type="match status" value="1"/>
</dbReference>
<protein>
    <recommendedName>
        <fullName evidence="3">Transposon Ty3-I Gag-Pol polyprotein</fullName>
    </recommendedName>
</protein>
<dbReference type="InterPro" id="IPR043502">
    <property type="entry name" value="DNA/RNA_pol_sf"/>
</dbReference>
<feature type="non-terminal residue" evidence="1">
    <location>
        <position position="1"/>
    </location>
</feature>